<dbReference type="Proteomes" id="UP001525379">
    <property type="component" value="Unassembled WGS sequence"/>
</dbReference>
<name>A0ABT2HY72_9MICO</name>
<keyword evidence="3" id="KW-1185">Reference proteome</keyword>
<dbReference type="InterPro" id="IPR041657">
    <property type="entry name" value="HTH_17"/>
</dbReference>
<organism evidence="2 3">
    <name type="scientific">Pseudoclavibacter albus</name>
    <dbReference type="NCBI Taxonomy" id="272241"/>
    <lineage>
        <taxon>Bacteria</taxon>
        <taxon>Bacillati</taxon>
        <taxon>Actinomycetota</taxon>
        <taxon>Actinomycetes</taxon>
        <taxon>Micrococcales</taxon>
        <taxon>Microbacteriaceae</taxon>
        <taxon>Pseudoclavibacter</taxon>
    </lineage>
</organism>
<evidence type="ECO:0000259" key="1">
    <source>
        <dbReference type="Pfam" id="PF12728"/>
    </source>
</evidence>
<evidence type="ECO:0000313" key="3">
    <source>
        <dbReference type="Proteomes" id="UP001525379"/>
    </source>
</evidence>
<protein>
    <submittedName>
        <fullName evidence="2">Helix-turn-helix domain-containing protein</fullName>
    </submittedName>
</protein>
<proteinExistence type="predicted"/>
<reference evidence="2 3" key="1">
    <citation type="submission" date="2022-04" db="EMBL/GenBank/DDBJ databases">
        <title>Human microbiome associated bacterial genomes.</title>
        <authorList>
            <person name="Sandstrom S."/>
            <person name="Salamzade R."/>
            <person name="Kalan L.R."/>
        </authorList>
    </citation>
    <scope>NUCLEOTIDE SEQUENCE [LARGE SCALE GENOMIC DNA]</scope>
    <source>
        <strain evidence="3">p3-SID1799</strain>
    </source>
</reference>
<comment type="caution">
    <text evidence="2">The sequence shown here is derived from an EMBL/GenBank/DDBJ whole genome shotgun (WGS) entry which is preliminary data.</text>
</comment>
<dbReference type="RefSeq" id="WP_260104337.1">
    <property type="nucleotide sequence ID" value="NZ_JALXSQ010000024.1"/>
</dbReference>
<evidence type="ECO:0000313" key="2">
    <source>
        <dbReference type="EMBL" id="MCT2043065.1"/>
    </source>
</evidence>
<feature type="domain" description="Helix-turn-helix" evidence="1">
    <location>
        <begin position="14"/>
        <end position="67"/>
    </location>
</feature>
<dbReference type="EMBL" id="JALXSQ010000024">
    <property type="protein sequence ID" value="MCT2043065.1"/>
    <property type="molecule type" value="Genomic_DNA"/>
</dbReference>
<gene>
    <name evidence="2" type="ORF">M3D15_06930</name>
</gene>
<dbReference type="Pfam" id="PF12728">
    <property type="entry name" value="HTH_17"/>
    <property type="match status" value="1"/>
</dbReference>
<accession>A0ABT2HY72</accession>
<dbReference type="NCBIfam" id="TIGR01764">
    <property type="entry name" value="excise"/>
    <property type="match status" value="1"/>
</dbReference>
<sequence length="74" mass="8553">MADPAEVLRDYPDVLTTQEVADLWRVAPMTVRRLVSAGRLDAFRLDTGKRSALRIYKESVIRYMREHLETSDNS</sequence>
<dbReference type="InterPro" id="IPR010093">
    <property type="entry name" value="SinI_DNA-bd"/>
</dbReference>